<reference evidence="2 3" key="1">
    <citation type="submission" date="2019-08" db="EMBL/GenBank/DDBJ databases">
        <title>Genome sequence of Gelidibacter salicanalis IC162T.</title>
        <authorList>
            <person name="Bowman J.P."/>
        </authorList>
    </citation>
    <scope>NUCLEOTIDE SEQUENCE [LARGE SCALE GENOMIC DNA]</scope>
    <source>
        <strain evidence="2 3">IC162</strain>
    </source>
</reference>
<accession>A0A5C7APW0</accession>
<comment type="caution">
    <text evidence="2">The sequence shown here is derived from an EMBL/GenBank/DDBJ whole genome shotgun (WGS) entry which is preliminary data.</text>
</comment>
<evidence type="ECO:0008006" key="4">
    <source>
        <dbReference type="Google" id="ProtNLM"/>
    </source>
</evidence>
<evidence type="ECO:0000313" key="3">
    <source>
        <dbReference type="Proteomes" id="UP000321734"/>
    </source>
</evidence>
<feature type="signal peptide" evidence="1">
    <location>
        <begin position="1"/>
        <end position="19"/>
    </location>
</feature>
<evidence type="ECO:0000313" key="2">
    <source>
        <dbReference type="EMBL" id="TXE07862.1"/>
    </source>
</evidence>
<dbReference type="RefSeq" id="WP_146893259.1">
    <property type="nucleotide sequence ID" value="NZ_VORX01000004.1"/>
</dbReference>
<feature type="chain" id="PRO_5023125976" description="Lipocalin-like domain-containing protein" evidence="1">
    <location>
        <begin position="20"/>
        <end position="126"/>
    </location>
</feature>
<proteinExistence type="predicted"/>
<dbReference type="AlphaFoldDB" id="A0A5C7APW0"/>
<keyword evidence="1" id="KW-0732">Signal</keyword>
<sequence length="126" mass="13648">MKKCSLLVILLFSMMIISCGPGKSVTPVDLYVGSWNMLVEDTPQGDVSAIIKIMKSAEGTYSGNLSSDLGDFDLYDFKLVDDTLSAGFTIQDAEFNLSGTFDSLLFKGYVSGMGEDFKTSGKKIID</sequence>
<keyword evidence="3" id="KW-1185">Reference proteome</keyword>
<organism evidence="2 3">
    <name type="scientific">Gelidibacter salicanalis</name>
    <dbReference type="NCBI Taxonomy" id="291193"/>
    <lineage>
        <taxon>Bacteria</taxon>
        <taxon>Pseudomonadati</taxon>
        <taxon>Bacteroidota</taxon>
        <taxon>Flavobacteriia</taxon>
        <taxon>Flavobacteriales</taxon>
        <taxon>Flavobacteriaceae</taxon>
        <taxon>Gelidibacter</taxon>
    </lineage>
</organism>
<evidence type="ECO:0000256" key="1">
    <source>
        <dbReference type="SAM" id="SignalP"/>
    </source>
</evidence>
<name>A0A5C7APW0_9FLAO</name>
<dbReference type="PROSITE" id="PS51257">
    <property type="entry name" value="PROKAR_LIPOPROTEIN"/>
    <property type="match status" value="1"/>
</dbReference>
<dbReference type="EMBL" id="VORX01000004">
    <property type="protein sequence ID" value="TXE07862.1"/>
    <property type="molecule type" value="Genomic_DNA"/>
</dbReference>
<dbReference type="OrthoDB" id="1100674at2"/>
<gene>
    <name evidence="2" type="ORF">ES711_10550</name>
</gene>
<protein>
    <recommendedName>
        <fullName evidence="4">Lipocalin-like domain-containing protein</fullName>
    </recommendedName>
</protein>
<dbReference type="Proteomes" id="UP000321734">
    <property type="component" value="Unassembled WGS sequence"/>
</dbReference>